<dbReference type="InterPro" id="IPR012576">
    <property type="entry name" value="NDUFB3"/>
</dbReference>
<evidence type="ECO:0000256" key="10">
    <source>
        <dbReference type="ARBA" id="ARBA00023128"/>
    </source>
</evidence>
<name>A0A420HEH7_9PEZI</name>
<evidence type="ECO:0000256" key="2">
    <source>
        <dbReference type="ARBA" id="ARBA00004298"/>
    </source>
</evidence>
<keyword evidence="5" id="KW-0679">Respiratory chain</keyword>
<keyword evidence="8" id="KW-0249">Electron transport</keyword>
<keyword evidence="11" id="KW-0472">Membrane</keyword>
<sequence length="91" mass="10403">MFSSIVRRSRKTYLSGFDPKALAAAAGAPKNDPWARNEVWRYTGPFTRANRFKNLFPGFGTATIAFAAYCTYEHFFLNQSHKHDEGDEKHN</sequence>
<evidence type="ECO:0000256" key="8">
    <source>
        <dbReference type="ARBA" id="ARBA00022982"/>
    </source>
</evidence>
<proteinExistence type="inferred from homology"/>
<organism evidence="12 13">
    <name type="scientific">Golovinomyces cichoracearum</name>
    <dbReference type="NCBI Taxonomy" id="62708"/>
    <lineage>
        <taxon>Eukaryota</taxon>
        <taxon>Fungi</taxon>
        <taxon>Dikarya</taxon>
        <taxon>Ascomycota</taxon>
        <taxon>Pezizomycotina</taxon>
        <taxon>Leotiomycetes</taxon>
        <taxon>Erysiphales</taxon>
        <taxon>Erysiphaceae</taxon>
        <taxon>Golovinomyces</taxon>
    </lineage>
</organism>
<keyword evidence="7" id="KW-0999">Mitochondrion inner membrane</keyword>
<dbReference type="GO" id="GO:0032981">
    <property type="term" value="P:mitochondrial respiratory chain complex I assembly"/>
    <property type="evidence" value="ECO:0007669"/>
    <property type="project" value="TreeGrafter"/>
</dbReference>
<keyword evidence="10" id="KW-0496">Mitochondrion</keyword>
<evidence type="ECO:0000256" key="5">
    <source>
        <dbReference type="ARBA" id="ARBA00022660"/>
    </source>
</evidence>
<comment type="function">
    <text evidence="1">Accessory subunit of the mitochondrial membrane respiratory chain NADH dehydrogenase (Complex I), that is believed not to be involved in catalysis. Complex I functions in the transfer of electrons from NADH to the respiratory chain. The immediate electron acceptor for the enzyme is believed to be ubiquinone.</text>
</comment>
<evidence type="ECO:0000256" key="3">
    <source>
        <dbReference type="ARBA" id="ARBA00005667"/>
    </source>
</evidence>
<evidence type="ECO:0000256" key="11">
    <source>
        <dbReference type="ARBA" id="ARBA00023136"/>
    </source>
</evidence>
<comment type="similarity">
    <text evidence="3">Belongs to the complex I NDUFB3 subunit family.</text>
</comment>
<dbReference type="AlphaFoldDB" id="A0A420HEH7"/>
<comment type="subcellular location">
    <subcellularLocation>
        <location evidence="2">Mitochondrion inner membrane</location>
        <topology evidence="2">Single-pass membrane protein</topology>
        <orientation evidence="2">Matrix side</orientation>
    </subcellularLocation>
</comment>
<dbReference type="Pfam" id="PF08122">
    <property type="entry name" value="NDUF_B12"/>
    <property type="match status" value="1"/>
</dbReference>
<accession>A0A420HEH7</accession>
<gene>
    <name evidence="12" type="ORF">GcC1_200003</name>
</gene>
<dbReference type="PANTHER" id="PTHR15082:SF2">
    <property type="entry name" value="NADH DEHYDROGENASE [UBIQUINONE] 1 BETA SUBCOMPLEX SUBUNIT 3"/>
    <property type="match status" value="1"/>
</dbReference>
<evidence type="ECO:0000313" key="13">
    <source>
        <dbReference type="Proteomes" id="UP000285405"/>
    </source>
</evidence>
<dbReference type="Proteomes" id="UP000285405">
    <property type="component" value="Unassembled WGS sequence"/>
</dbReference>
<evidence type="ECO:0000256" key="7">
    <source>
        <dbReference type="ARBA" id="ARBA00022792"/>
    </source>
</evidence>
<comment type="caution">
    <text evidence="12">The sequence shown here is derived from an EMBL/GenBank/DDBJ whole genome shotgun (WGS) entry which is preliminary data.</text>
</comment>
<keyword evidence="12" id="KW-0830">Ubiquinone</keyword>
<keyword evidence="4" id="KW-0813">Transport</keyword>
<keyword evidence="9" id="KW-1133">Transmembrane helix</keyword>
<reference evidence="12 13" key="1">
    <citation type="journal article" date="2018" name="BMC Genomics">
        <title>Comparative genome analyses reveal sequence features reflecting distinct modes of host-adaptation between dicot and monocot powdery mildew.</title>
        <authorList>
            <person name="Wu Y."/>
            <person name="Ma X."/>
            <person name="Pan Z."/>
            <person name="Kale S.D."/>
            <person name="Song Y."/>
            <person name="King H."/>
            <person name="Zhang Q."/>
            <person name="Presley C."/>
            <person name="Deng X."/>
            <person name="Wei C.I."/>
            <person name="Xiao S."/>
        </authorList>
    </citation>
    <scope>NUCLEOTIDE SEQUENCE [LARGE SCALE GENOMIC DNA]</scope>
    <source>
        <strain evidence="12">UCSC1</strain>
    </source>
</reference>
<evidence type="ECO:0000256" key="6">
    <source>
        <dbReference type="ARBA" id="ARBA00022692"/>
    </source>
</evidence>
<keyword evidence="6" id="KW-0812">Transmembrane</keyword>
<dbReference type="GO" id="GO:0005743">
    <property type="term" value="C:mitochondrial inner membrane"/>
    <property type="evidence" value="ECO:0007669"/>
    <property type="project" value="UniProtKB-SubCell"/>
</dbReference>
<evidence type="ECO:0000313" key="12">
    <source>
        <dbReference type="EMBL" id="RKF55864.1"/>
    </source>
</evidence>
<protein>
    <submittedName>
        <fullName evidence="12">NADH-ubiquinone oxidoreductase B12 subunit</fullName>
    </submittedName>
</protein>
<dbReference type="GO" id="GO:0022900">
    <property type="term" value="P:electron transport chain"/>
    <property type="evidence" value="ECO:0007669"/>
    <property type="project" value="InterPro"/>
</dbReference>
<dbReference type="PANTHER" id="PTHR15082">
    <property type="entry name" value="NADH-UBIQUINONE OXIDOREDUCTASE B12 SUBUNIT"/>
    <property type="match status" value="1"/>
</dbReference>
<evidence type="ECO:0000256" key="1">
    <source>
        <dbReference type="ARBA" id="ARBA00003195"/>
    </source>
</evidence>
<evidence type="ECO:0000256" key="4">
    <source>
        <dbReference type="ARBA" id="ARBA00022448"/>
    </source>
</evidence>
<dbReference type="EMBL" id="MCBR01020037">
    <property type="protein sequence ID" value="RKF55864.1"/>
    <property type="molecule type" value="Genomic_DNA"/>
</dbReference>
<evidence type="ECO:0000256" key="9">
    <source>
        <dbReference type="ARBA" id="ARBA00022989"/>
    </source>
</evidence>